<name>A0A211ZK42_9PROT</name>
<protein>
    <submittedName>
        <fullName evidence="3">Uncharacterized protein</fullName>
    </submittedName>
</protein>
<evidence type="ECO:0000256" key="1">
    <source>
        <dbReference type="SAM" id="MobiDB-lite"/>
    </source>
</evidence>
<keyword evidence="2" id="KW-1133">Transmembrane helix</keyword>
<accession>A0A211ZK42</accession>
<gene>
    <name evidence="3" type="ORF">BWR60_18540</name>
</gene>
<evidence type="ECO:0000313" key="4">
    <source>
        <dbReference type="Proteomes" id="UP000196655"/>
    </source>
</evidence>
<comment type="caution">
    <text evidence="3">The sequence shown here is derived from an EMBL/GenBank/DDBJ whole genome shotgun (WGS) entry which is preliminary data.</text>
</comment>
<sequence>MSLIGTTGFAPDDTVAQSGGWRTSKSESRSACVSWSEVAVAWVAIPAVLGIITAIVAALS</sequence>
<dbReference type="Proteomes" id="UP000196655">
    <property type="component" value="Unassembled WGS sequence"/>
</dbReference>
<dbReference type="RefSeq" id="WP_088152516.1">
    <property type="nucleotide sequence ID" value="NZ_NHON01000034.1"/>
</dbReference>
<evidence type="ECO:0000313" key="3">
    <source>
        <dbReference type="EMBL" id="OWJ65629.1"/>
    </source>
</evidence>
<feature type="region of interest" description="Disordered" evidence="1">
    <location>
        <begin position="1"/>
        <end position="22"/>
    </location>
</feature>
<keyword evidence="2" id="KW-0472">Membrane</keyword>
<keyword evidence="2" id="KW-0812">Transmembrane</keyword>
<evidence type="ECO:0000256" key="2">
    <source>
        <dbReference type="SAM" id="Phobius"/>
    </source>
</evidence>
<feature type="transmembrane region" description="Helical" evidence="2">
    <location>
        <begin position="39"/>
        <end position="59"/>
    </location>
</feature>
<dbReference type="AlphaFoldDB" id="A0A211ZK42"/>
<proteinExistence type="predicted"/>
<organism evidence="3 4">
    <name type="scientific">Inquilinus limosus</name>
    <dbReference type="NCBI Taxonomy" id="171674"/>
    <lineage>
        <taxon>Bacteria</taxon>
        <taxon>Pseudomonadati</taxon>
        <taxon>Pseudomonadota</taxon>
        <taxon>Alphaproteobacteria</taxon>
        <taxon>Rhodospirillales</taxon>
        <taxon>Rhodospirillaceae</taxon>
        <taxon>Inquilinus</taxon>
    </lineage>
</organism>
<keyword evidence="4" id="KW-1185">Reference proteome</keyword>
<reference evidence="4" key="1">
    <citation type="submission" date="2017-05" db="EMBL/GenBank/DDBJ databases">
        <authorList>
            <person name="Macchi M."/>
            <person name="Festa S."/>
            <person name="Coppotelli B.M."/>
            <person name="Morelli I.S."/>
        </authorList>
    </citation>
    <scope>NUCLEOTIDE SEQUENCE [LARGE SCALE GENOMIC DNA]</scope>
    <source>
        <strain evidence="4">I</strain>
    </source>
</reference>
<dbReference type="EMBL" id="NHON01000034">
    <property type="protein sequence ID" value="OWJ65629.1"/>
    <property type="molecule type" value="Genomic_DNA"/>
</dbReference>